<comment type="caution">
    <text evidence="2">The sequence shown here is derived from an EMBL/GenBank/DDBJ whole genome shotgun (WGS) entry which is preliminary data.</text>
</comment>
<dbReference type="Proteomes" id="UP000261284">
    <property type="component" value="Unassembled WGS sequence"/>
</dbReference>
<protein>
    <submittedName>
        <fullName evidence="2">Uncharacterized protein</fullName>
    </submittedName>
</protein>
<evidence type="ECO:0000256" key="1">
    <source>
        <dbReference type="SAM" id="Phobius"/>
    </source>
</evidence>
<proteinExistence type="predicted"/>
<keyword evidence="1" id="KW-1133">Transmembrane helix</keyword>
<dbReference type="RefSeq" id="WP_116845825.1">
    <property type="nucleotide sequence ID" value="NZ_QTJU01000001.1"/>
</dbReference>
<dbReference type="EMBL" id="QTJU01000001">
    <property type="protein sequence ID" value="RFM30069.1"/>
    <property type="molecule type" value="Genomic_DNA"/>
</dbReference>
<evidence type="ECO:0000313" key="2">
    <source>
        <dbReference type="EMBL" id="RFM30069.1"/>
    </source>
</evidence>
<evidence type="ECO:0000313" key="3">
    <source>
        <dbReference type="Proteomes" id="UP000261284"/>
    </source>
</evidence>
<accession>A0A3E1NQ43</accession>
<keyword evidence="1" id="KW-0472">Membrane</keyword>
<sequence length="71" mass="8000">MGNLAIQEILLIIVGVAIILYVNKLLIGWYFEIRKRNRLMEAQLKLLGQIAAASNVDKDKIAEIITEATFN</sequence>
<keyword evidence="1" id="KW-0812">Transmembrane</keyword>
<feature type="transmembrane region" description="Helical" evidence="1">
    <location>
        <begin position="6"/>
        <end position="31"/>
    </location>
</feature>
<reference evidence="2 3" key="1">
    <citation type="submission" date="2018-08" db="EMBL/GenBank/DDBJ databases">
        <title>Chitinophagaceae sp. K23C18032701, a novel bacterium isolated from forest soil.</title>
        <authorList>
            <person name="Wang C."/>
        </authorList>
    </citation>
    <scope>NUCLEOTIDE SEQUENCE [LARGE SCALE GENOMIC DNA]</scope>
    <source>
        <strain evidence="2 3">K23C18032701</strain>
    </source>
</reference>
<organism evidence="2 3">
    <name type="scientific">Deminuibacter soli</name>
    <dbReference type="NCBI Taxonomy" id="2291815"/>
    <lineage>
        <taxon>Bacteria</taxon>
        <taxon>Pseudomonadati</taxon>
        <taxon>Bacteroidota</taxon>
        <taxon>Chitinophagia</taxon>
        <taxon>Chitinophagales</taxon>
        <taxon>Chitinophagaceae</taxon>
        <taxon>Deminuibacter</taxon>
    </lineage>
</organism>
<gene>
    <name evidence="2" type="ORF">DXN05_03595</name>
</gene>
<keyword evidence="3" id="KW-1185">Reference proteome</keyword>
<name>A0A3E1NQ43_9BACT</name>
<dbReference type="AlphaFoldDB" id="A0A3E1NQ43"/>